<protein>
    <submittedName>
        <fullName evidence="1">Uncharacterized protein</fullName>
    </submittedName>
</protein>
<accession>A0ABD3TV47</accession>
<gene>
    <name evidence="1" type="ORF">ACJIZ3_024706</name>
</gene>
<reference evidence="1 2" key="1">
    <citation type="submission" date="2024-12" db="EMBL/GenBank/DDBJ databases">
        <title>The unique morphological basis and parallel evolutionary history of personate flowers in Penstemon.</title>
        <authorList>
            <person name="Depatie T.H."/>
            <person name="Wessinger C.A."/>
        </authorList>
    </citation>
    <scope>NUCLEOTIDE SEQUENCE [LARGE SCALE GENOMIC DNA]</scope>
    <source>
        <strain evidence="1">WTNN_2</strain>
        <tissue evidence="1">Leaf</tissue>
    </source>
</reference>
<sequence length="69" mass="7836">MLLSRAVAVLRCRKWYKILSAYVPLCCPTWLGDPVSSLKSPSLFPNDATLLTGLWVTSVKVYIYIYIQI</sequence>
<dbReference type="AlphaFoldDB" id="A0ABD3TV47"/>
<evidence type="ECO:0000313" key="1">
    <source>
        <dbReference type="EMBL" id="KAL3840115.1"/>
    </source>
</evidence>
<comment type="caution">
    <text evidence="1">The sequence shown here is derived from an EMBL/GenBank/DDBJ whole genome shotgun (WGS) entry which is preliminary data.</text>
</comment>
<keyword evidence="2" id="KW-1185">Reference proteome</keyword>
<dbReference type="EMBL" id="JBJXBP010000003">
    <property type="protein sequence ID" value="KAL3840115.1"/>
    <property type="molecule type" value="Genomic_DNA"/>
</dbReference>
<evidence type="ECO:0000313" key="2">
    <source>
        <dbReference type="Proteomes" id="UP001634393"/>
    </source>
</evidence>
<organism evidence="1 2">
    <name type="scientific">Penstemon smallii</name>
    <dbReference type="NCBI Taxonomy" id="265156"/>
    <lineage>
        <taxon>Eukaryota</taxon>
        <taxon>Viridiplantae</taxon>
        <taxon>Streptophyta</taxon>
        <taxon>Embryophyta</taxon>
        <taxon>Tracheophyta</taxon>
        <taxon>Spermatophyta</taxon>
        <taxon>Magnoliopsida</taxon>
        <taxon>eudicotyledons</taxon>
        <taxon>Gunneridae</taxon>
        <taxon>Pentapetalae</taxon>
        <taxon>asterids</taxon>
        <taxon>lamiids</taxon>
        <taxon>Lamiales</taxon>
        <taxon>Plantaginaceae</taxon>
        <taxon>Cheloneae</taxon>
        <taxon>Penstemon</taxon>
    </lineage>
</organism>
<proteinExistence type="predicted"/>
<dbReference type="Proteomes" id="UP001634393">
    <property type="component" value="Unassembled WGS sequence"/>
</dbReference>
<name>A0ABD3TV47_9LAMI</name>